<organism evidence="6 7">
    <name type="scientific">Armillaria luteobubalina</name>
    <dbReference type="NCBI Taxonomy" id="153913"/>
    <lineage>
        <taxon>Eukaryota</taxon>
        <taxon>Fungi</taxon>
        <taxon>Dikarya</taxon>
        <taxon>Basidiomycota</taxon>
        <taxon>Agaricomycotina</taxon>
        <taxon>Agaricomycetes</taxon>
        <taxon>Agaricomycetidae</taxon>
        <taxon>Agaricales</taxon>
        <taxon>Marasmiineae</taxon>
        <taxon>Physalacriaceae</taxon>
        <taxon>Armillaria</taxon>
    </lineage>
</organism>
<evidence type="ECO:0000313" key="7">
    <source>
        <dbReference type="Proteomes" id="UP001175228"/>
    </source>
</evidence>
<proteinExistence type="predicted"/>
<comment type="caution">
    <text evidence="6">The sequence shown here is derived from an EMBL/GenBank/DDBJ whole genome shotgun (WGS) entry which is preliminary data.</text>
</comment>
<accession>A0AA39PZ13</accession>
<keyword evidence="7" id="KW-1185">Reference proteome</keyword>
<sequence length="280" mass="32387">MIDDSQTQLQQGHEMKTTTSKVLLFPANGDEPHIVDMAFSVAGAKAHPRGFYKTAVDLRGLYGKYTAGYTRLLNFNVQDHGEQIDGQYHLYYNISPRLPVNFAMARVVDVDPKRPNSRSMWKGDVVIVKMREERVANDLKSMTYLDVSIAVQKTAEKTIRGWYNSDMWAPNARIHQESLDLCLANEEPTDPRLKLLRDRGAYELVTDEKMRRRQEKTFERVVADEKKRLMRHDKFESMVCAGCGASNLPTRSQCSKCKQVFYCSVECQRRDWREHKEHCT</sequence>
<feature type="domain" description="MYND-type" evidence="5">
    <location>
        <begin position="240"/>
        <end position="279"/>
    </location>
</feature>
<dbReference type="Proteomes" id="UP001175228">
    <property type="component" value="Unassembled WGS sequence"/>
</dbReference>
<dbReference type="Pfam" id="PF01753">
    <property type="entry name" value="zf-MYND"/>
    <property type="match status" value="1"/>
</dbReference>
<keyword evidence="3" id="KW-0862">Zinc</keyword>
<evidence type="ECO:0000256" key="3">
    <source>
        <dbReference type="ARBA" id="ARBA00022833"/>
    </source>
</evidence>
<name>A0AA39PZ13_9AGAR</name>
<evidence type="ECO:0000256" key="1">
    <source>
        <dbReference type="ARBA" id="ARBA00022723"/>
    </source>
</evidence>
<dbReference type="PROSITE" id="PS01360">
    <property type="entry name" value="ZF_MYND_1"/>
    <property type="match status" value="1"/>
</dbReference>
<dbReference type="GO" id="GO:0008270">
    <property type="term" value="F:zinc ion binding"/>
    <property type="evidence" value="ECO:0007669"/>
    <property type="project" value="UniProtKB-KW"/>
</dbReference>
<dbReference type="EMBL" id="JAUEPU010000030">
    <property type="protein sequence ID" value="KAK0492259.1"/>
    <property type="molecule type" value="Genomic_DNA"/>
</dbReference>
<gene>
    <name evidence="6" type="ORF">EDD18DRAFT_1183614</name>
</gene>
<keyword evidence="1" id="KW-0479">Metal-binding</keyword>
<dbReference type="Gene3D" id="6.10.140.2220">
    <property type="match status" value="1"/>
</dbReference>
<dbReference type="AlphaFoldDB" id="A0AA39PZ13"/>
<dbReference type="PROSITE" id="PS50865">
    <property type="entry name" value="ZF_MYND_2"/>
    <property type="match status" value="1"/>
</dbReference>
<dbReference type="InterPro" id="IPR002893">
    <property type="entry name" value="Znf_MYND"/>
</dbReference>
<protein>
    <recommendedName>
        <fullName evidence="5">MYND-type domain-containing protein</fullName>
    </recommendedName>
</protein>
<reference evidence="6" key="1">
    <citation type="submission" date="2023-06" db="EMBL/GenBank/DDBJ databases">
        <authorList>
            <consortium name="Lawrence Berkeley National Laboratory"/>
            <person name="Ahrendt S."/>
            <person name="Sahu N."/>
            <person name="Indic B."/>
            <person name="Wong-Bajracharya J."/>
            <person name="Merenyi Z."/>
            <person name="Ke H.-M."/>
            <person name="Monk M."/>
            <person name="Kocsube S."/>
            <person name="Drula E."/>
            <person name="Lipzen A."/>
            <person name="Balint B."/>
            <person name="Henrissat B."/>
            <person name="Andreopoulos B."/>
            <person name="Martin F.M."/>
            <person name="Harder C.B."/>
            <person name="Rigling D."/>
            <person name="Ford K.L."/>
            <person name="Foster G.D."/>
            <person name="Pangilinan J."/>
            <person name="Papanicolaou A."/>
            <person name="Barry K."/>
            <person name="LaButti K."/>
            <person name="Viragh M."/>
            <person name="Koriabine M."/>
            <person name="Yan M."/>
            <person name="Riley R."/>
            <person name="Champramary S."/>
            <person name="Plett K.L."/>
            <person name="Tsai I.J."/>
            <person name="Slot J."/>
            <person name="Sipos G."/>
            <person name="Plett J."/>
            <person name="Nagy L.G."/>
            <person name="Grigoriev I.V."/>
        </authorList>
    </citation>
    <scope>NUCLEOTIDE SEQUENCE</scope>
    <source>
        <strain evidence="6">HWK02</strain>
    </source>
</reference>
<evidence type="ECO:0000313" key="6">
    <source>
        <dbReference type="EMBL" id="KAK0492259.1"/>
    </source>
</evidence>
<evidence type="ECO:0000256" key="4">
    <source>
        <dbReference type="PROSITE-ProRule" id="PRU00134"/>
    </source>
</evidence>
<evidence type="ECO:0000256" key="2">
    <source>
        <dbReference type="ARBA" id="ARBA00022771"/>
    </source>
</evidence>
<keyword evidence="2 4" id="KW-0863">Zinc-finger</keyword>
<evidence type="ECO:0000259" key="5">
    <source>
        <dbReference type="PROSITE" id="PS50865"/>
    </source>
</evidence>
<dbReference type="SUPFAM" id="SSF144232">
    <property type="entry name" value="HIT/MYND zinc finger-like"/>
    <property type="match status" value="1"/>
</dbReference>